<dbReference type="Gene3D" id="1.10.132.50">
    <property type="entry name" value="ATP synthase (C/AC39) subunit, domain 3"/>
    <property type="match status" value="1"/>
</dbReference>
<organism evidence="4">
    <name type="scientific">Thermococcus litoralis</name>
    <dbReference type="NCBI Taxonomy" id="2265"/>
    <lineage>
        <taxon>Archaea</taxon>
        <taxon>Methanobacteriati</taxon>
        <taxon>Methanobacteriota</taxon>
        <taxon>Thermococci</taxon>
        <taxon>Thermococcales</taxon>
        <taxon>Thermococcaceae</taxon>
        <taxon>Thermococcus</taxon>
    </lineage>
</organism>
<dbReference type="EMBL" id="DRTU01000055">
    <property type="protein sequence ID" value="HHI00081.1"/>
    <property type="molecule type" value="Genomic_DNA"/>
</dbReference>
<evidence type="ECO:0000256" key="3">
    <source>
        <dbReference type="ARBA" id="ARBA00023065"/>
    </source>
</evidence>
<dbReference type="InterPro" id="IPR036079">
    <property type="entry name" value="ATPase_csu/dsu_sf"/>
</dbReference>
<dbReference type="AlphaFoldDB" id="A0A7C5JYF1"/>
<keyword evidence="3" id="KW-0406">Ion transport</keyword>
<dbReference type="SUPFAM" id="SSF103486">
    <property type="entry name" value="V-type ATP synthase subunit C"/>
    <property type="match status" value="1"/>
</dbReference>
<dbReference type="InterPro" id="IPR050873">
    <property type="entry name" value="V-ATPase_V0D/AC39_subunit"/>
</dbReference>
<dbReference type="PANTHER" id="PTHR38682">
    <property type="entry name" value="V-TYPE ATP SYNTHASE SUBUNIT C"/>
    <property type="match status" value="1"/>
</dbReference>
<protein>
    <recommendedName>
        <fullName evidence="5">V-type ATP synthase subunit C</fullName>
    </recommendedName>
</protein>
<dbReference type="PANTHER" id="PTHR38682:SF1">
    <property type="entry name" value="V-TYPE ATP SYNTHASE SUBUNIT C"/>
    <property type="match status" value="1"/>
</dbReference>
<comment type="similarity">
    <text evidence="1">Belongs to the V-ATPase V0D/AC39 subunit family.</text>
</comment>
<keyword evidence="2" id="KW-0813">Transport</keyword>
<dbReference type="Pfam" id="PF01992">
    <property type="entry name" value="vATP-synt_AC39"/>
    <property type="match status" value="1"/>
</dbReference>
<proteinExistence type="inferred from homology"/>
<evidence type="ECO:0008006" key="5">
    <source>
        <dbReference type="Google" id="ProtNLM"/>
    </source>
</evidence>
<dbReference type="GO" id="GO:0046961">
    <property type="term" value="F:proton-transporting ATPase activity, rotational mechanism"/>
    <property type="evidence" value="ECO:0007669"/>
    <property type="project" value="InterPro"/>
</dbReference>
<name>A0A7C5JYF1_THELI</name>
<dbReference type="InterPro" id="IPR044911">
    <property type="entry name" value="V-type_ATPase_csu/dsu_dom_3"/>
</dbReference>
<gene>
    <name evidence="4" type="ORF">ENL40_01165</name>
</gene>
<dbReference type="InterPro" id="IPR035067">
    <property type="entry name" value="V-type_ATPase_csu/dsu"/>
</dbReference>
<comment type="caution">
    <text evidence="4">The sequence shown here is derived from an EMBL/GenBank/DDBJ whole genome shotgun (WGS) entry which is preliminary data.</text>
</comment>
<sequence length="351" mass="40627">MLLKKYDENYGYLNARLRARMDLFLKREDYLKLANGDLYGLEAFILEGQFGGNYREELLQSNLSLEKRIDEALARGIASNLQKVKAFAVGEPRLLLELLLMRADLHNGRLLLRALKTESNKTQKAPKWYAFGALPVSLLEELWDCESNKEIIGKLLLNGHKIAICLARAVMELEQTGVLPQAERKYLSQLVRYAMDKIKDITGKNKKIILEYIHRTIDIWNFNVFSRKSRRNGEDDAAYAKYFMDVQGLIERSRLFKATSWENLLVGTPWARVLKSIGVNYNEHVVLRNVIREFLFWQIYQRRKDLMGIGVAIAYIAMQLVEWQNLNTISVGLQIGMPSDQILSRLILLER</sequence>
<accession>A0A7C5JYF1</accession>
<dbReference type="Gene3D" id="1.20.1690.10">
    <property type="entry name" value="V-type ATP synthase subunit C domain"/>
    <property type="match status" value="2"/>
</dbReference>
<dbReference type="InterPro" id="IPR002843">
    <property type="entry name" value="ATPase_V0-cplx_csu/dsu"/>
</dbReference>
<reference evidence="4" key="1">
    <citation type="journal article" date="2020" name="mSystems">
        <title>Genome- and Community-Level Interaction Insights into Carbon Utilization and Element Cycling Functions of Hydrothermarchaeota in Hydrothermal Sediment.</title>
        <authorList>
            <person name="Zhou Z."/>
            <person name="Liu Y."/>
            <person name="Xu W."/>
            <person name="Pan J."/>
            <person name="Luo Z.H."/>
            <person name="Li M."/>
        </authorList>
    </citation>
    <scope>NUCLEOTIDE SEQUENCE [LARGE SCALE GENOMIC DNA]</scope>
    <source>
        <strain evidence="4">HyVt-93</strain>
    </source>
</reference>
<evidence type="ECO:0000256" key="2">
    <source>
        <dbReference type="ARBA" id="ARBA00022448"/>
    </source>
</evidence>
<evidence type="ECO:0000313" key="4">
    <source>
        <dbReference type="EMBL" id="HHI00081.1"/>
    </source>
</evidence>
<evidence type="ECO:0000256" key="1">
    <source>
        <dbReference type="ARBA" id="ARBA00006709"/>
    </source>
</evidence>
<dbReference type="Proteomes" id="UP000886217">
    <property type="component" value="Unassembled WGS sequence"/>
</dbReference>